<evidence type="ECO:0000313" key="2">
    <source>
        <dbReference type="Proteomes" id="UP000225617"/>
    </source>
</evidence>
<dbReference type="Proteomes" id="UP000225617">
    <property type="component" value="Segment"/>
</dbReference>
<organism evidence="1 2">
    <name type="scientific">Klebsiella phage vB_Kpn_IME260</name>
    <dbReference type="NCBI Taxonomy" id="1912318"/>
    <lineage>
        <taxon>Viruses</taxon>
        <taxon>Duplodnaviria</taxon>
        <taxon>Heunggongvirae</taxon>
        <taxon>Uroviricota</taxon>
        <taxon>Caudoviricetes</taxon>
        <taxon>Demerecviridae</taxon>
        <taxon>Sugarlandvirus</taxon>
        <taxon>Sugarlandvirus IME260</taxon>
    </lineage>
</organism>
<evidence type="ECO:0000313" key="1">
    <source>
        <dbReference type="EMBL" id="APT41064.1"/>
    </source>
</evidence>
<proteinExistence type="predicted"/>
<sequence length="133" mass="14828">MKYDSLNNPSTNYLTDQSVSEIKFHPNYSPDSSKPSVAAISFRFRNLRFTFVGEEAKMIAIIDKVKAVSELSGSDTVKFEALTSLLLTSGAAVGKFELIQPHVSALTNSRNIWDQANVESLIKWDSATEFYNK</sequence>
<name>A0A1L6Z4Z4_9CAUD</name>
<keyword evidence="2" id="KW-1185">Reference proteome</keyword>
<accession>A0A1L6Z4Z4</accession>
<dbReference type="OrthoDB" id="31767at10239"/>
<reference evidence="1" key="1">
    <citation type="submission" date="2017-01" db="EMBL/GenBank/DDBJ databases">
        <title>Complete Genome Sequence of two Novel Multi-drug resistant Klebsiella pneumoniae Phage vB_Kpn_IME260.</title>
        <authorList>
            <person name="Xing S."/>
            <person name="Pan X."/>
            <person name="Sun Q."/>
            <person name="Pei G."/>
            <person name="Mi Z."/>
            <person name="An X."/>
            <person name="Tong Y."/>
        </authorList>
    </citation>
    <scope>NUCLEOTIDE SEQUENCE [LARGE SCALE GENOMIC DNA]</scope>
</reference>
<dbReference type="EMBL" id="KX845404">
    <property type="protein sequence ID" value="APT41064.1"/>
    <property type="molecule type" value="Genomic_DNA"/>
</dbReference>
<dbReference type="RefSeq" id="YP_009597397.1">
    <property type="nucleotide sequence ID" value="NC_041899.1"/>
</dbReference>
<dbReference type="KEGG" id="vg:40073028"/>
<protein>
    <submittedName>
        <fullName evidence="1">Uncharacterized protein</fullName>
    </submittedName>
</protein>
<dbReference type="GeneID" id="40073028"/>